<sequence>MTVSPTSRIAADLLPEALEPIVRQRVRGAGQAEIENWRPAAQGFSTETYLFDLVGVDDGDDDSVGLVFRRPPERPVLPDFDLRRQYLTMDRLRTSDVPVPTMRWIDAHGTDLGTPYFVMDRIDDTVTVSDMPPYHQAGIFADADAAGRAELWNGCVDVIASLRAVDPVARRLGFLDLRVFGSSAPQRLAGFLRHAVGWASGSTAPRQEFIDALDWLDGHLYEPEYVGLCWGDSRMSNVLYSKEFDVVAALDWEIAYLGDPAGDLAWMLTTDWISSPFPDHARAPGTPSTEETLDRYRRRTGLRLDHMRFAHVTAALLLAVPLLRLNEILDLGDVDLAEICIERLDHVFGDGLV</sequence>
<protein>
    <submittedName>
        <fullName evidence="2">Phosphotransferase family protein</fullName>
    </submittedName>
</protein>
<dbReference type="InterPro" id="IPR002575">
    <property type="entry name" value="Aminoglycoside_PTrfase"/>
</dbReference>
<reference evidence="2 3" key="1">
    <citation type="submission" date="2020-09" db="EMBL/GenBank/DDBJ databases">
        <title>Novel species in genus Gordonia.</title>
        <authorList>
            <person name="Zhang G."/>
        </authorList>
    </citation>
    <scope>NUCLEOTIDE SEQUENCE [LARGE SCALE GENOMIC DNA]</scope>
    <source>
        <strain evidence="2 3">ON-33</strain>
    </source>
</reference>
<dbReference type="RefSeq" id="WP_190267756.1">
    <property type="nucleotide sequence ID" value="NZ_BAABAD010000005.1"/>
</dbReference>
<dbReference type="Proteomes" id="UP000602395">
    <property type="component" value="Unassembled WGS sequence"/>
</dbReference>
<dbReference type="PANTHER" id="PTHR21310:SF40">
    <property type="entry name" value="AMINOGLYCOSIDE PHOSPHOTRANSFERASE DOMAIN-CONTAINING PROTEIN-RELATED"/>
    <property type="match status" value="1"/>
</dbReference>
<organism evidence="2 3">
    <name type="scientific">Gordonia hankookensis</name>
    <dbReference type="NCBI Taxonomy" id="589403"/>
    <lineage>
        <taxon>Bacteria</taxon>
        <taxon>Bacillati</taxon>
        <taxon>Actinomycetota</taxon>
        <taxon>Actinomycetes</taxon>
        <taxon>Mycobacteriales</taxon>
        <taxon>Gordoniaceae</taxon>
        <taxon>Gordonia</taxon>
    </lineage>
</organism>
<dbReference type="CDD" id="cd05154">
    <property type="entry name" value="ACAD10_11_N-like"/>
    <property type="match status" value="1"/>
</dbReference>
<gene>
    <name evidence="2" type="ORF">IDF66_16320</name>
</gene>
<accession>A0ABR7WEG3</accession>
<evidence type="ECO:0000259" key="1">
    <source>
        <dbReference type="Pfam" id="PF01636"/>
    </source>
</evidence>
<keyword evidence="3" id="KW-1185">Reference proteome</keyword>
<dbReference type="EMBL" id="JACWMS010000003">
    <property type="protein sequence ID" value="MBD1321153.1"/>
    <property type="molecule type" value="Genomic_DNA"/>
</dbReference>
<dbReference type="PANTHER" id="PTHR21310">
    <property type="entry name" value="AMINOGLYCOSIDE PHOSPHOTRANSFERASE-RELATED-RELATED"/>
    <property type="match status" value="1"/>
</dbReference>
<evidence type="ECO:0000313" key="3">
    <source>
        <dbReference type="Proteomes" id="UP000602395"/>
    </source>
</evidence>
<feature type="domain" description="Aminoglycoside phosphotransferase" evidence="1">
    <location>
        <begin position="37"/>
        <end position="282"/>
    </location>
</feature>
<dbReference type="Pfam" id="PF01636">
    <property type="entry name" value="APH"/>
    <property type="match status" value="1"/>
</dbReference>
<dbReference type="InterPro" id="IPR041726">
    <property type="entry name" value="ACAD10_11_N"/>
</dbReference>
<comment type="caution">
    <text evidence="2">The sequence shown here is derived from an EMBL/GenBank/DDBJ whole genome shotgun (WGS) entry which is preliminary data.</text>
</comment>
<proteinExistence type="predicted"/>
<dbReference type="Gene3D" id="3.90.1200.10">
    <property type="match status" value="1"/>
</dbReference>
<dbReference type="SUPFAM" id="SSF56112">
    <property type="entry name" value="Protein kinase-like (PK-like)"/>
    <property type="match status" value="1"/>
</dbReference>
<dbReference type="InterPro" id="IPR011009">
    <property type="entry name" value="Kinase-like_dom_sf"/>
</dbReference>
<evidence type="ECO:0000313" key="2">
    <source>
        <dbReference type="EMBL" id="MBD1321153.1"/>
    </source>
</evidence>
<dbReference type="Gene3D" id="3.30.200.20">
    <property type="entry name" value="Phosphorylase Kinase, domain 1"/>
    <property type="match status" value="1"/>
</dbReference>
<dbReference type="InterPro" id="IPR051678">
    <property type="entry name" value="AGP_Transferase"/>
</dbReference>
<name>A0ABR7WEG3_9ACTN</name>